<dbReference type="Proteomes" id="UP001515480">
    <property type="component" value="Unassembled WGS sequence"/>
</dbReference>
<dbReference type="InterPro" id="IPR036770">
    <property type="entry name" value="Ankyrin_rpt-contain_sf"/>
</dbReference>
<name>A0AB34J4Q2_PRYPA</name>
<dbReference type="InterPro" id="IPR051070">
    <property type="entry name" value="NF-kappa-B_inhibitor"/>
</dbReference>
<evidence type="ECO:0008006" key="6">
    <source>
        <dbReference type="Google" id="ProtNLM"/>
    </source>
</evidence>
<reference evidence="4 5" key="1">
    <citation type="journal article" date="2024" name="Science">
        <title>Giant polyketide synthase enzymes in the biosynthesis of giant marine polyether toxins.</title>
        <authorList>
            <person name="Fallon T.R."/>
            <person name="Shende V.V."/>
            <person name="Wierzbicki I.H."/>
            <person name="Pendleton A.L."/>
            <person name="Watervoot N.F."/>
            <person name="Auber R.P."/>
            <person name="Gonzalez D.J."/>
            <person name="Wisecaver J.H."/>
            <person name="Moore B.S."/>
        </authorList>
    </citation>
    <scope>NUCLEOTIDE SEQUENCE [LARGE SCALE GENOMIC DNA]</scope>
    <source>
        <strain evidence="4 5">12B1</strain>
    </source>
</reference>
<dbReference type="Gene3D" id="1.25.40.20">
    <property type="entry name" value="Ankyrin repeat-containing domain"/>
    <property type="match status" value="1"/>
</dbReference>
<evidence type="ECO:0000313" key="4">
    <source>
        <dbReference type="EMBL" id="KAL1511484.1"/>
    </source>
</evidence>
<dbReference type="SMART" id="SM00248">
    <property type="entry name" value="ANK"/>
    <property type="match status" value="4"/>
</dbReference>
<dbReference type="AlphaFoldDB" id="A0AB34J4Q2"/>
<sequence length="214" mass="24018">MDKVKGDAIEGFTLLHKAVFHAKVDELQKLLEEKKDDTVTGKPFDVNAKCILKQTPLILCVRQHYDEDKQGKGDIMCKMLLDHGATVVEDGKLIRDAYGDATLHLAAMSCFKNGPGMLKMLVDKICEEVTNPADLTEIISESCENFKNTPLHWVALHGNIEAAKYLIEKGARLGKKNKLKEKVLDYAKKYEHPKLLVLVESEEERRAAKRNASS</sequence>
<dbReference type="Pfam" id="PF12796">
    <property type="entry name" value="Ank_2"/>
    <property type="match status" value="1"/>
</dbReference>
<organism evidence="4 5">
    <name type="scientific">Prymnesium parvum</name>
    <name type="common">Toxic golden alga</name>
    <dbReference type="NCBI Taxonomy" id="97485"/>
    <lineage>
        <taxon>Eukaryota</taxon>
        <taxon>Haptista</taxon>
        <taxon>Haptophyta</taxon>
        <taxon>Prymnesiophyceae</taxon>
        <taxon>Prymnesiales</taxon>
        <taxon>Prymnesiaceae</taxon>
        <taxon>Prymnesium</taxon>
    </lineage>
</organism>
<keyword evidence="2 3" id="KW-0040">ANK repeat</keyword>
<dbReference type="PROSITE" id="PS50297">
    <property type="entry name" value="ANK_REP_REGION"/>
    <property type="match status" value="1"/>
</dbReference>
<proteinExistence type="predicted"/>
<protein>
    <recommendedName>
        <fullName evidence="6">Ankyrin repeat protein</fullName>
    </recommendedName>
</protein>
<dbReference type="EMBL" id="JBGBPQ010000014">
    <property type="protein sequence ID" value="KAL1511484.1"/>
    <property type="molecule type" value="Genomic_DNA"/>
</dbReference>
<dbReference type="PROSITE" id="PS50088">
    <property type="entry name" value="ANK_REPEAT"/>
    <property type="match status" value="1"/>
</dbReference>
<evidence type="ECO:0000256" key="1">
    <source>
        <dbReference type="ARBA" id="ARBA00022737"/>
    </source>
</evidence>
<accession>A0AB34J4Q2</accession>
<dbReference type="PANTHER" id="PTHR46680">
    <property type="entry name" value="NF-KAPPA-B INHIBITOR ALPHA"/>
    <property type="match status" value="1"/>
</dbReference>
<comment type="caution">
    <text evidence="4">The sequence shown here is derived from an EMBL/GenBank/DDBJ whole genome shotgun (WGS) entry which is preliminary data.</text>
</comment>
<dbReference type="PANTHER" id="PTHR46680:SF3">
    <property type="entry name" value="NF-KAPPA-B INHIBITOR CACTUS"/>
    <property type="match status" value="1"/>
</dbReference>
<keyword evidence="1" id="KW-0677">Repeat</keyword>
<evidence type="ECO:0000256" key="2">
    <source>
        <dbReference type="ARBA" id="ARBA00023043"/>
    </source>
</evidence>
<dbReference type="InterPro" id="IPR002110">
    <property type="entry name" value="Ankyrin_rpt"/>
</dbReference>
<feature type="repeat" description="ANK" evidence="3">
    <location>
        <begin position="146"/>
        <end position="178"/>
    </location>
</feature>
<keyword evidence="5" id="KW-1185">Reference proteome</keyword>
<evidence type="ECO:0000313" key="5">
    <source>
        <dbReference type="Proteomes" id="UP001515480"/>
    </source>
</evidence>
<gene>
    <name evidence="4" type="ORF">AB1Y20_006282</name>
</gene>
<evidence type="ECO:0000256" key="3">
    <source>
        <dbReference type="PROSITE-ProRule" id="PRU00023"/>
    </source>
</evidence>
<dbReference type="SUPFAM" id="SSF48403">
    <property type="entry name" value="Ankyrin repeat"/>
    <property type="match status" value="1"/>
</dbReference>